<feature type="transmembrane region" description="Helical" evidence="2">
    <location>
        <begin position="181"/>
        <end position="200"/>
    </location>
</feature>
<proteinExistence type="predicted"/>
<feature type="region of interest" description="Disordered" evidence="1">
    <location>
        <begin position="227"/>
        <end position="265"/>
    </location>
</feature>
<feature type="compositionally biased region" description="Acidic residues" evidence="1">
    <location>
        <begin position="74"/>
        <end position="98"/>
    </location>
</feature>
<gene>
    <name evidence="3" type="ORF">NX720_17725</name>
</gene>
<dbReference type="RefSeq" id="WP_262596355.1">
    <property type="nucleotide sequence ID" value="NZ_CP103300.1"/>
</dbReference>
<keyword evidence="2" id="KW-0812">Transmembrane</keyword>
<feature type="compositionally biased region" description="Basic and acidic residues" evidence="1">
    <location>
        <begin position="20"/>
        <end position="31"/>
    </location>
</feature>
<feature type="compositionally biased region" description="Low complexity" evidence="1">
    <location>
        <begin position="35"/>
        <end position="49"/>
    </location>
</feature>
<evidence type="ECO:0000256" key="1">
    <source>
        <dbReference type="SAM" id="MobiDB-lite"/>
    </source>
</evidence>
<reference evidence="3" key="1">
    <citation type="submission" date="2022-10" db="EMBL/GenBank/DDBJ databases">
        <title>Completed Genome Sequence of two octocoral isolated bacterium, Endozoicomonas euniceicola EF212T and Endozoicomonas gorgoniicola PS125T.</title>
        <authorList>
            <person name="Chiou Y.-J."/>
            <person name="Chen Y.-H."/>
        </authorList>
    </citation>
    <scope>NUCLEOTIDE SEQUENCE</scope>
    <source>
        <strain evidence="3">EF212</strain>
    </source>
</reference>
<sequence length="556" mass="61181">MAYPPDGSGRTGSPIGGSLEPERTQPPEVGRHRSSSVTSTRGRSVVGRGKAPEVSRPRGRNIHERSAEKYSDSFDPEGFEALSEDEGFESGDLDELLDEQLRRKHPEGVTSDRPPRQPRRHDDQPPTDTPPVGEEPPAPAGRRNVQITSTEEVDGDPDHEREQEIEAGLAKRTSFIDKIPYKKYLTGSVIGSVLIGVGMATFPAGAFLYATGAMMLSMSLAFMYSDDGPRDAPPPPPPDSGKKKKENNGSQPDETPEPSVPKNDFLAVENPDFQSAEAPTLEQEEAQRRMKELLKNRGRINPEDITRLEAELTRGDSSEPLSGRIAKILAPVLREAGFDCSEAGWQAVSGVCNVAKRMIENPQMPAEELAGAMYDNTQEMLDHLPNLNKDMLVNYRASAVALMQTPGLPMGAKTVFKAHIDAIDDRLNRLRADEKRQPPPVARKPLRPQGKGKLSEVELGENLGLGPNDHLNLENLTNRRHYFLLKAELVNKINQNFSEDEANKILFAAYGVLSSSDGIPGALFIERLKQDSAVAANQQVIDEIVSVQRRFKNRII</sequence>
<keyword evidence="2" id="KW-1133">Transmembrane helix</keyword>
<keyword evidence="2" id="KW-0472">Membrane</keyword>
<organism evidence="3 4">
    <name type="scientific">Endozoicomonas euniceicola</name>
    <dbReference type="NCBI Taxonomy" id="1234143"/>
    <lineage>
        <taxon>Bacteria</taxon>
        <taxon>Pseudomonadati</taxon>
        <taxon>Pseudomonadota</taxon>
        <taxon>Gammaproteobacteria</taxon>
        <taxon>Oceanospirillales</taxon>
        <taxon>Endozoicomonadaceae</taxon>
        <taxon>Endozoicomonas</taxon>
    </lineage>
</organism>
<feature type="compositionally biased region" description="Pro residues" evidence="1">
    <location>
        <begin position="127"/>
        <end position="139"/>
    </location>
</feature>
<evidence type="ECO:0000313" key="3">
    <source>
        <dbReference type="EMBL" id="UYM14716.1"/>
    </source>
</evidence>
<evidence type="ECO:0000313" key="4">
    <source>
        <dbReference type="Proteomes" id="UP001163255"/>
    </source>
</evidence>
<evidence type="ECO:0008006" key="5">
    <source>
        <dbReference type="Google" id="ProtNLM"/>
    </source>
</evidence>
<dbReference type="EMBL" id="CP103300">
    <property type="protein sequence ID" value="UYM14716.1"/>
    <property type="molecule type" value="Genomic_DNA"/>
</dbReference>
<feature type="region of interest" description="Disordered" evidence="1">
    <location>
        <begin position="433"/>
        <end position="453"/>
    </location>
</feature>
<evidence type="ECO:0000256" key="2">
    <source>
        <dbReference type="SAM" id="Phobius"/>
    </source>
</evidence>
<feature type="compositionally biased region" description="Basic and acidic residues" evidence="1">
    <location>
        <begin position="50"/>
        <end position="72"/>
    </location>
</feature>
<protein>
    <recommendedName>
        <fullName evidence="5">Transmembrane protein</fullName>
    </recommendedName>
</protein>
<keyword evidence="4" id="KW-1185">Reference proteome</keyword>
<name>A0ABY6GRN2_9GAMM</name>
<feature type="region of interest" description="Disordered" evidence="1">
    <location>
        <begin position="1"/>
        <end position="163"/>
    </location>
</feature>
<dbReference type="Proteomes" id="UP001163255">
    <property type="component" value="Chromosome"/>
</dbReference>
<accession>A0ABY6GRN2</accession>